<dbReference type="Pfam" id="PF01957">
    <property type="entry name" value="NfeD"/>
    <property type="match status" value="1"/>
</dbReference>
<dbReference type="InterPro" id="IPR002810">
    <property type="entry name" value="NfeD-like_C"/>
</dbReference>
<dbReference type="SUPFAM" id="SSF52096">
    <property type="entry name" value="ClpP/crotonase"/>
    <property type="match status" value="1"/>
</dbReference>
<evidence type="ECO:0000259" key="6">
    <source>
        <dbReference type="Pfam" id="PF01957"/>
    </source>
</evidence>
<feature type="domain" description="NfeD1b N-terminal" evidence="8">
    <location>
        <begin position="152"/>
        <end position="317"/>
    </location>
</feature>
<sequence length="594" mass="64445">MTEACVLDRYPTSYVCQRMKGTNFSSQVYSRWSVLFLITCLFFPAEAANGKDLPGEDIKQKSDLGLIKKSGKSDAGIEEEKLNTNSPVIEERDALPLDNLLESSEESFPVSEEEAERKLGDDAVIQDSEVWRSSTGVKAIQPVPESSGPKAIYVIPIKEAIGKPTLYIVRRGLKEAIENEIDVVFLDMHTPGGESDVMLEIMEILDRFEGETLTFVNVDAFSAGAFIAASTDHIYFAPKSQIGAAAPIFATGQEVPDTLRQKFESAIMAKVRNYNETDPYRAKVIRAMMSADYVLEIEGEVIKPEGELLSLTASEALAEYGDPPRALLGAGIKETLEEVLEDRFGVGNFDIKEFEITWSETLAQYMAMVSPLLMGIGFLCLLVEFKTPGFGIFGGAGVIFLLIVFASNYVAGLAGHEAVLFFLLGIVLIGVELFLIPGTVFPALAGILLVFGSLVWSLADIWPTGGGRRFELDLKVLWQPIYEILLSLLVTVTAGFVLWRFLPRTWIYDSIVLSGQVAAADPVTAGGGSSLRGSGTLPEIGAVGIAATDLHPAGEVEIEGTRYQATLGVGTLNRGNSVKVVGQRNFALLVERGD</sequence>
<dbReference type="PANTHER" id="PTHR33507">
    <property type="entry name" value="INNER MEMBRANE PROTEIN YBBJ"/>
    <property type="match status" value="1"/>
</dbReference>
<dbReference type="KEGG" id="mtar:DF168_01954"/>
<dbReference type="GO" id="GO:0005886">
    <property type="term" value="C:plasma membrane"/>
    <property type="evidence" value="ECO:0007669"/>
    <property type="project" value="TreeGrafter"/>
</dbReference>
<evidence type="ECO:0000313" key="10">
    <source>
        <dbReference type="Proteomes" id="UP000247465"/>
    </source>
</evidence>
<comment type="subcellular location">
    <subcellularLocation>
        <location evidence="1">Membrane</location>
        <topology evidence="1">Multi-pass membrane protein</topology>
    </subcellularLocation>
</comment>
<feature type="transmembrane region" description="Helical" evidence="5">
    <location>
        <begin position="390"/>
        <end position="412"/>
    </location>
</feature>
<evidence type="ECO:0008006" key="11">
    <source>
        <dbReference type="Google" id="ProtNLM"/>
    </source>
</evidence>
<protein>
    <recommendedName>
        <fullName evidence="11">NfeD-like C-terminal domain-containing protein</fullName>
    </recommendedName>
</protein>
<dbReference type="Gene3D" id="3.90.226.10">
    <property type="entry name" value="2-enoyl-CoA Hydratase, Chain A, domain 1"/>
    <property type="match status" value="1"/>
</dbReference>
<accession>A0A2Z4AGH0</accession>
<gene>
    <name evidence="9" type="ORF">DF168_01954</name>
</gene>
<dbReference type="Proteomes" id="UP000247465">
    <property type="component" value="Chromosome"/>
</dbReference>
<feature type="transmembrane region" description="Helical" evidence="5">
    <location>
        <begin position="362"/>
        <end position="383"/>
    </location>
</feature>
<evidence type="ECO:0000259" key="8">
    <source>
        <dbReference type="Pfam" id="PF25145"/>
    </source>
</evidence>
<dbReference type="InterPro" id="IPR012340">
    <property type="entry name" value="NA-bd_OB-fold"/>
</dbReference>
<evidence type="ECO:0000256" key="2">
    <source>
        <dbReference type="ARBA" id="ARBA00022692"/>
    </source>
</evidence>
<evidence type="ECO:0000259" key="7">
    <source>
        <dbReference type="Pfam" id="PF24961"/>
    </source>
</evidence>
<evidence type="ECO:0000256" key="1">
    <source>
        <dbReference type="ARBA" id="ARBA00004141"/>
    </source>
</evidence>
<feature type="domain" description="NfeD integral membrane" evidence="7">
    <location>
        <begin position="369"/>
        <end position="500"/>
    </location>
</feature>
<name>A0A2Z4AGH0_9BACT</name>
<keyword evidence="3 5" id="KW-1133">Transmembrane helix</keyword>
<feature type="transmembrane region" description="Helical" evidence="5">
    <location>
        <begin position="443"/>
        <end position="462"/>
    </location>
</feature>
<proteinExistence type="predicted"/>
<dbReference type="AlphaFoldDB" id="A0A2Z4AGH0"/>
<reference evidence="9 10" key="1">
    <citation type="submission" date="2018-06" db="EMBL/GenBank/DDBJ databases">
        <title>Draft Genome Sequence of a Novel Marine Bacterium Related to the Verrucomicrobia.</title>
        <authorList>
            <person name="Vosseberg J."/>
            <person name="Martijn J."/>
            <person name="Ettema T.J.G."/>
        </authorList>
    </citation>
    <scope>NUCLEOTIDE SEQUENCE [LARGE SCALE GENOMIC DNA]</scope>
    <source>
        <strain evidence="9">TARA_B100001123</strain>
    </source>
</reference>
<evidence type="ECO:0000256" key="5">
    <source>
        <dbReference type="SAM" id="Phobius"/>
    </source>
</evidence>
<dbReference type="InterPro" id="IPR052165">
    <property type="entry name" value="Membrane_assoc_protease"/>
</dbReference>
<evidence type="ECO:0000313" key="9">
    <source>
        <dbReference type="EMBL" id="AWT60735.1"/>
    </source>
</evidence>
<dbReference type="InterPro" id="IPR056739">
    <property type="entry name" value="NfeD_membrane"/>
</dbReference>
<evidence type="ECO:0000256" key="3">
    <source>
        <dbReference type="ARBA" id="ARBA00022989"/>
    </source>
</evidence>
<keyword evidence="4 5" id="KW-0472">Membrane</keyword>
<evidence type="ECO:0000256" key="4">
    <source>
        <dbReference type="ARBA" id="ARBA00023136"/>
    </source>
</evidence>
<keyword evidence="2 5" id="KW-0812">Transmembrane</keyword>
<dbReference type="InterPro" id="IPR029045">
    <property type="entry name" value="ClpP/crotonase-like_dom_sf"/>
</dbReference>
<dbReference type="PANTHER" id="PTHR33507:SF3">
    <property type="entry name" value="INNER MEMBRANE PROTEIN YBBJ"/>
    <property type="match status" value="1"/>
</dbReference>
<dbReference type="EMBL" id="CP029803">
    <property type="protein sequence ID" value="AWT60735.1"/>
    <property type="molecule type" value="Genomic_DNA"/>
</dbReference>
<dbReference type="Pfam" id="PF24961">
    <property type="entry name" value="NfeD_membrane"/>
    <property type="match status" value="1"/>
</dbReference>
<dbReference type="Gene3D" id="2.40.50.140">
    <property type="entry name" value="Nucleic acid-binding proteins"/>
    <property type="match status" value="1"/>
</dbReference>
<feature type="transmembrane region" description="Helical" evidence="5">
    <location>
        <begin position="482"/>
        <end position="502"/>
    </location>
</feature>
<dbReference type="InterPro" id="IPR056738">
    <property type="entry name" value="NfeD1b_N"/>
</dbReference>
<dbReference type="Pfam" id="PF25145">
    <property type="entry name" value="NfeD1b_N"/>
    <property type="match status" value="1"/>
</dbReference>
<dbReference type="CDD" id="cd07021">
    <property type="entry name" value="Clp_protease_NfeD_like"/>
    <property type="match status" value="1"/>
</dbReference>
<feature type="transmembrane region" description="Helical" evidence="5">
    <location>
        <begin position="418"/>
        <end position="436"/>
    </location>
</feature>
<organism evidence="9 10">
    <name type="scientific">Candidatus Moanibacter tarae</name>
    <dbReference type="NCBI Taxonomy" id="2200854"/>
    <lineage>
        <taxon>Bacteria</taxon>
        <taxon>Pseudomonadati</taxon>
        <taxon>Verrucomicrobiota</taxon>
        <taxon>Opitutia</taxon>
        <taxon>Puniceicoccales</taxon>
        <taxon>Puniceicoccales incertae sedis</taxon>
        <taxon>Candidatus Moanibacter</taxon>
    </lineage>
</organism>
<feature type="domain" description="NfeD-like C-terminal" evidence="6">
    <location>
        <begin position="540"/>
        <end position="592"/>
    </location>
</feature>